<dbReference type="PANTHER" id="PTHR38422:SF1">
    <property type="entry name" value="SOMETHING ABOUT SILENCING PROTEIN 4"/>
    <property type="match status" value="1"/>
</dbReference>
<dbReference type="Pfam" id="PF15460">
    <property type="entry name" value="SAS4"/>
    <property type="match status" value="1"/>
</dbReference>
<name>A0A1E3PIE2_9ASCO</name>
<dbReference type="STRING" id="857566.A0A1E3PIE2"/>
<dbReference type="InterPro" id="IPR038988">
    <property type="entry name" value="Sas4"/>
</dbReference>
<dbReference type="PANTHER" id="PTHR38422">
    <property type="entry name" value="SOMETHING ABOUT SILENCING PROTEIN 4"/>
    <property type="match status" value="1"/>
</dbReference>
<protein>
    <recommendedName>
        <fullName evidence="3">Something about silencing protein 4 domain-containing protein</fullName>
    </recommendedName>
</protein>
<proteinExistence type="predicted"/>
<reference evidence="4 5" key="1">
    <citation type="journal article" date="2016" name="Proc. Natl. Acad. Sci. U.S.A.">
        <title>Comparative genomics of biotechnologically important yeasts.</title>
        <authorList>
            <person name="Riley R."/>
            <person name="Haridas S."/>
            <person name="Wolfe K.H."/>
            <person name="Lopes M.R."/>
            <person name="Hittinger C.T."/>
            <person name="Goeker M."/>
            <person name="Salamov A.A."/>
            <person name="Wisecaver J.H."/>
            <person name="Long T.M."/>
            <person name="Calvey C.H."/>
            <person name="Aerts A.L."/>
            <person name="Barry K.W."/>
            <person name="Choi C."/>
            <person name="Clum A."/>
            <person name="Coughlan A.Y."/>
            <person name="Deshpande S."/>
            <person name="Douglass A.P."/>
            <person name="Hanson S.J."/>
            <person name="Klenk H.-P."/>
            <person name="LaButti K.M."/>
            <person name="Lapidus A."/>
            <person name="Lindquist E.A."/>
            <person name="Lipzen A.M."/>
            <person name="Meier-Kolthoff J.P."/>
            <person name="Ohm R.A."/>
            <person name="Otillar R.P."/>
            <person name="Pangilinan J.L."/>
            <person name="Peng Y."/>
            <person name="Rokas A."/>
            <person name="Rosa C.A."/>
            <person name="Scheuner C."/>
            <person name="Sibirny A.A."/>
            <person name="Slot J.C."/>
            <person name="Stielow J.B."/>
            <person name="Sun H."/>
            <person name="Kurtzman C.P."/>
            <person name="Blackwell M."/>
            <person name="Grigoriev I.V."/>
            <person name="Jeffries T.W."/>
        </authorList>
    </citation>
    <scope>NUCLEOTIDE SEQUENCE [LARGE SCALE GENOMIC DNA]</scope>
    <source>
        <strain evidence="4 5">DSM 6958</strain>
    </source>
</reference>
<dbReference type="InterPro" id="IPR029184">
    <property type="entry name" value="Sas4_dom"/>
</dbReference>
<dbReference type="GO" id="GO:0033255">
    <property type="term" value="C:SAS acetyltransferase complex"/>
    <property type="evidence" value="ECO:0007669"/>
    <property type="project" value="InterPro"/>
</dbReference>
<organism evidence="4 5">
    <name type="scientific">Nadsonia fulvescens var. elongata DSM 6958</name>
    <dbReference type="NCBI Taxonomy" id="857566"/>
    <lineage>
        <taxon>Eukaryota</taxon>
        <taxon>Fungi</taxon>
        <taxon>Dikarya</taxon>
        <taxon>Ascomycota</taxon>
        <taxon>Saccharomycotina</taxon>
        <taxon>Dipodascomycetes</taxon>
        <taxon>Dipodascales</taxon>
        <taxon>Dipodascales incertae sedis</taxon>
        <taxon>Nadsonia</taxon>
    </lineage>
</organism>
<dbReference type="OrthoDB" id="1938992at2759"/>
<feature type="domain" description="Something about silencing protein 4" evidence="3">
    <location>
        <begin position="143"/>
        <end position="236"/>
    </location>
</feature>
<evidence type="ECO:0000259" key="3">
    <source>
        <dbReference type="Pfam" id="PF15460"/>
    </source>
</evidence>
<feature type="region of interest" description="Disordered" evidence="2">
    <location>
        <begin position="120"/>
        <end position="143"/>
    </location>
</feature>
<dbReference type="GO" id="GO:0004402">
    <property type="term" value="F:histone acetyltransferase activity"/>
    <property type="evidence" value="ECO:0007669"/>
    <property type="project" value="TreeGrafter"/>
</dbReference>
<accession>A0A1E3PIE2</accession>
<feature type="region of interest" description="Disordered" evidence="2">
    <location>
        <begin position="1"/>
        <end position="38"/>
    </location>
</feature>
<gene>
    <name evidence="4" type="ORF">NADFUDRAFT_42276</name>
</gene>
<feature type="compositionally biased region" description="Basic and acidic residues" evidence="2">
    <location>
        <begin position="120"/>
        <end position="130"/>
    </location>
</feature>
<feature type="coiled-coil region" evidence="1">
    <location>
        <begin position="150"/>
        <end position="177"/>
    </location>
</feature>
<evidence type="ECO:0000313" key="5">
    <source>
        <dbReference type="Proteomes" id="UP000095009"/>
    </source>
</evidence>
<dbReference type="EMBL" id="KV454410">
    <property type="protein sequence ID" value="ODQ64974.1"/>
    <property type="molecule type" value="Genomic_DNA"/>
</dbReference>
<dbReference type="Proteomes" id="UP000095009">
    <property type="component" value="Unassembled WGS sequence"/>
</dbReference>
<dbReference type="AlphaFoldDB" id="A0A1E3PIE2"/>
<evidence type="ECO:0000256" key="1">
    <source>
        <dbReference type="SAM" id="Coils"/>
    </source>
</evidence>
<feature type="compositionally biased region" description="Basic and acidic residues" evidence="2">
    <location>
        <begin position="26"/>
        <end position="38"/>
    </location>
</feature>
<evidence type="ECO:0000313" key="4">
    <source>
        <dbReference type="EMBL" id="ODQ64974.1"/>
    </source>
</evidence>
<evidence type="ECO:0000256" key="2">
    <source>
        <dbReference type="SAM" id="MobiDB-lite"/>
    </source>
</evidence>
<keyword evidence="1" id="KW-0175">Coiled coil</keyword>
<keyword evidence="5" id="KW-1185">Reference proteome</keyword>
<sequence>MVPGPEASKPIDSESKHKLGPITGLKESKESKDPQIVPDTDKRVLRTREKAVSKHLFNFDNYLKKDDIMDYTQLIKVSSKEVKDKSLLIRPRLDPESQEDQGDVSIPLNLVITNELYGDEEKNNYNKNDNDTNDNYNDEIETDPLNDENYLVYHRRMERTERQIQNQEKERIGFEKERMERQLGNIKSQDWPKSLVQITAINNPLDKEEMELKRDMTEKELGGLLDRFKQWKTQGKFQHTWRKMLLEGGEATQGLYVKNYGFGSGIKRIKLSVKDFDGKSVPVNRLSPFMAPLPLSPSSAHKVDKLTKGGKDEDIFHPSQVQLRDTNGKFLPRVGGGKRLPEFLKKTFDDNKVPEKIVRSFGSKKMASKRLPSLVANETGCMVNLMESLPVQNALPKKWAKSVPGTFKQAETSVAVESIATSASLAKNMARPTGKLAAPTLIKTQSSPEPAPIKDKPFVSFYDKTYLRPKFDDLIFKKKHQRNVLPFGRLMPIMEVVDFDLTIPQGWRDNRKSGASKRV</sequence>